<dbReference type="EMBL" id="VFOR01000001">
    <property type="protein sequence ID" value="TQL62543.1"/>
    <property type="molecule type" value="Genomic_DNA"/>
</dbReference>
<dbReference type="AlphaFoldDB" id="A0A542ZQA2"/>
<accession>A0A542ZQA2</accession>
<dbReference type="InterPro" id="IPR027417">
    <property type="entry name" value="P-loop_NTPase"/>
</dbReference>
<dbReference type="PANTHER" id="PTHR42794">
    <property type="entry name" value="HEMIN IMPORT ATP-BINDING PROTEIN HMUV"/>
    <property type="match status" value="1"/>
</dbReference>
<dbReference type="PROSITE" id="PS50893">
    <property type="entry name" value="ABC_TRANSPORTER_2"/>
    <property type="match status" value="1"/>
</dbReference>
<proteinExistence type="predicted"/>
<gene>
    <name evidence="5" type="ORF">FB460_0323</name>
</gene>
<keyword evidence="2" id="KW-0547">Nucleotide-binding</keyword>
<dbReference type="GO" id="GO:0016887">
    <property type="term" value="F:ATP hydrolysis activity"/>
    <property type="evidence" value="ECO:0007669"/>
    <property type="project" value="InterPro"/>
</dbReference>
<comment type="caution">
    <text evidence="5">The sequence shown here is derived from an EMBL/GenBank/DDBJ whole genome shotgun (WGS) entry which is preliminary data.</text>
</comment>
<dbReference type="CDD" id="cd03214">
    <property type="entry name" value="ABC_Iron-Siderophores_B12_Hemin"/>
    <property type="match status" value="1"/>
</dbReference>
<feature type="domain" description="ABC transporter" evidence="4">
    <location>
        <begin position="5"/>
        <end position="242"/>
    </location>
</feature>
<evidence type="ECO:0000259" key="4">
    <source>
        <dbReference type="PROSITE" id="PS50893"/>
    </source>
</evidence>
<organism evidence="5 6">
    <name type="scientific">Propioniferax innocua</name>
    <dbReference type="NCBI Taxonomy" id="1753"/>
    <lineage>
        <taxon>Bacteria</taxon>
        <taxon>Bacillati</taxon>
        <taxon>Actinomycetota</taxon>
        <taxon>Actinomycetes</taxon>
        <taxon>Propionibacteriales</taxon>
        <taxon>Propionibacteriaceae</taxon>
        <taxon>Propioniferax</taxon>
    </lineage>
</organism>
<sequence length="282" mass="30227">MTLSLRGEHLMYSVRGRPLPILDDIEFTAVPGQVTALLGPNGSGKSTLLHILAGVASPTSGQVRLGDRPLQDVPRRERARHLAMMEQASDTDTDLAVADVVALGRLPHRARLDLESPRDVAACTRGLSSVGMTGTEHRRWQTLSGGERQRVHAARALAQEPSVLLLDEPTNHLDIRHQHQLLSLLNQLAGDGLTVVVVLHDLSLAAQYCDRAMVLDSGRVHAAGEIADVLTPTALRQVFGVDAQITRADGRLAVQILGVTAPQPTALPALRDSSPASHAAHR</sequence>
<evidence type="ECO:0000256" key="1">
    <source>
        <dbReference type="ARBA" id="ARBA00022448"/>
    </source>
</evidence>
<evidence type="ECO:0000313" key="6">
    <source>
        <dbReference type="Proteomes" id="UP000316196"/>
    </source>
</evidence>
<evidence type="ECO:0000313" key="5">
    <source>
        <dbReference type="EMBL" id="TQL62543.1"/>
    </source>
</evidence>
<dbReference type="SUPFAM" id="SSF52540">
    <property type="entry name" value="P-loop containing nucleoside triphosphate hydrolases"/>
    <property type="match status" value="1"/>
</dbReference>
<dbReference type="FunFam" id="3.40.50.300:FF:000134">
    <property type="entry name" value="Iron-enterobactin ABC transporter ATP-binding protein"/>
    <property type="match status" value="1"/>
</dbReference>
<dbReference type="InterPro" id="IPR003439">
    <property type="entry name" value="ABC_transporter-like_ATP-bd"/>
</dbReference>
<name>A0A542ZQA2_9ACTN</name>
<dbReference type="InterPro" id="IPR003593">
    <property type="entry name" value="AAA+_ATPase"/>
</dbReference>
<protein>
    <submittedName>
        <fullName evidence="5">Iron complex transport system ATP-binding protein</fullName>
    </submittedName>
</protein>
<dbReference type="Proteomes" id="UP000316196">
    <property type="component" value="Unassembled WGS sequence"/>
</dbReference>
<evidence type="ECO:0000256" key="3">
    <source>
        <dbReference type="ARBA" id="ARBA00022840"/>
    </source>
</evidence>
<dbReference type="Pfam" id="PF00005">
    <property type="entry name" value="ABC_tran"/>
    <property type="match status" value="1"/>
</dbReference>
<evidence type="ECO:0000256" key="2">
    <source>
        <dbReference type="ARBA" id="ARBA00022741"/>
    </source>
</evidence>
<dbReference type="SMART" id="SM00382">
    <property type="entry name" value="AAA"/>
    <property type="match status" value="1"/>
</dbReference>
<dbReference type="GO" id="GO:0005524">
    <property type="term" value="F:ATP binding"/>
    <property type="evidence" value="ECO:0007669"/>
    <property type="project" value="UniProtKB-KW"/>
</dbReference>
<reference evidence="5 6" key="1">
    <citation type="submission" date="2019-06" db="EMBL/GenBank/DDBJ databases">
        <title>Sequencing the genomes of 1000 actinobacteria strains.</title>
        <authorList>
            <person name="Klenk H.-P."/>
        </authorList>
    </citation>
    <scope>NUCLEOTIDE SEQUENCE [LARGE SCALE GENOMIC DNA]</scope>
    <source>
        <strain evidence="5 6">DSM 8251</strain>
    </source>
</reference>
<dbReference type="Gene3D" id="3.40.50.300">
    <property type="entry name" value="P-loop containing nucleotide triphosphate hydrolases"/>
    <property type="match status" value="1"/>
</dbReference>
<keyword evidence="3 5" id="KW-0067">ATP-binding</keyword>
<dbReference type="RefSeq" id="WP_211345787.1">
    <property type="nucleotide sequence ID" value="NZ_BAAAMD010000008.1"/>
</dbReference>
<dbReference type="PANTHER" id="PTHR42794:SF2">
    <property type="entry name" value="ABC TRANSPORTER ATP-BINDING PROTEIN"/>
    <property type="match status" value="1"/>
</dbReference>
<keyword evidence="1" id="KW-0813">Transport</keyword>
<keyword evidence="6" id="KW-1185">Reference proteome</keyword>